<name>A0A3S3UCW9_9HYPH</name>
<comment type="caution">
    <text evidence="1">The sequence shown here is derived from an EMBL/GenBank/DDBJ whole genome shotgun (WGS) entry which is preliminary data.</text>
</comment>
<proteinExistence type="predicted"/>
<sequence>MTDTPNTSALVVGASRGLGLGLVTTFLDRGWDVTATARGPAPGLDRLDSPNLRRERVDIDDDAAVAALHDTLAGTRFAVVFVVAGVATDAHRPAPEVERATALKVYETNAISPIRFAETFADRVAPGGLVVLMSSVLGSVGGNESGGWETYRASKAALNTLARSFALRHGDADFGVVLMHPGWVRTDMGGPEADLDVATSTAGMVRVVEGQLGRRGCVYLDHAGATVPW</sequence>
<dbReference type="InterPro" id="IPR052184">
    <property type="entry name" value="SDR_enzymes"/>
</dbReference>
<dbReference type="InterPro" id="IPR002347">
    <property type="entry name" value="SDR_fam"/>
</dbReference>
<organism evidence="1 2">
    <name type="scientific">Methylobacterium oryzihabitans</name>
    <dbReference type="NCBI Taxonomy" id="2499852"/>
    <lineage>
        <taxon>Bacteria</taxon>
        <taxon>Pseudomonadati</taxon>
        <taxon>Pseudomonadota</taxon>
        <taxon>Alphaproteobacteria</taxon>
        <taxon>Hyphomicrobiales</taxon>
        <taxon>Methylobacteriaceae</taxon>
        <taxon>Methylobacterium</taxon>
    </lineage>
</organism>
<protein>
    <submittedName>
        <fullName evidence="1">SDR family NAD(P)-dependent oxidoreductase</fullName>
    </submittedName>
</protein>
<dbReference type="PRINTS" id="PR00081">
    <property type="entry name" value="GDHRDH"/>
</dbReference>
<dbReference type="RefSeq" id="WP_127727360.1">
    <property type="nucleotide sequence ID" value="NZ_SACP01000002.1"/>
</dbReference>
<dbReference type="PANTHER" id="PTHR45458:SF1">
    <property type="entry name" value="SHORT CHAIN DEHYDROGENASE"/>
    <property type="match status" value="1"/>
</dbReference>
<gene>
    <name evidence="1" type="ORF">EOE48_03325</name>
</gene>
<dbReference type="GO" id="GO:0016616">
    <property type="term" value="F:oxidoreductase activity, acting on the CH-OH group of donors, NAD or NADP as acceptor"/>
    <property type="evidence" value="ECO:0007669"/>
    <property type="project" value="TreeGrafter"/>
</dbReference>
<dbReference type="PANTHER" id="PTHR45458">
    <property type="entry name" value="SHORT-CHAIN DEHYDROGENASE/REDUCTASE SDR"/>
    <property type="match status" value="1"/>
</dbReference>
<dbReference type="Pfam" id="PF00106">
    <property type="entry name" value="adh_short"/>
    <property type="match status" value="1"/>
</dbReference>
<dbReference type="AlphaFoldDB" id="A0A3S3UCW9"/>
<evidence type="ECO:0000313" key="1">
    <source>
        <dbReference type="EMBL" id="RVU21141.1"/>
    </source>
</evidence>
<keyword evidence="2" id="KW-1185">Reference proteome</keyword>
<evidence type="ECO:0000313" key="2">
    <source>
        <dbReference type="Proteomes" id="UP000286997"/>
    </source>
</evidence>
<dbReference type="InterPro" id="IPR036291">
    <property type="entry name" value="NAD(P)-bd_dom_sf"/>
</dbReference>
<dbReference type="EMBL" id="SACP01000002">
    <property type="protein sequence ID" value="RVU21141.1"/>
    <property type="molecule type" value="Genomic_DNA"/>
</dbReference>
<reference evidence="1 2" key="1">
    <citation type="submission" date="2019-01" db="EMBL/GenBank/DDBJ databases">
        <authorList>
            <person name="Chen W.-M."/>
        </authorList>
    </citation>
    <scope>NUCLEOTIDE SEQUENCE [LARGE SCALE GENOMIC DNA]</scope>
    <source>
        <strain evidence="1 2">TER-1</strain>
    </source>
</reference>
<dbReference type="SUPFAM" id="SSF51735">
    <property type="entry name" value="NAD(P)-binding Rossmann-fold domains"/>
    <property type="match status" value="1"/>
</dbReference>
<dbReference type="Proteomes" id="UP000286997">
    <property type="component" value="Unassembled WGS sequence"/>
</dbReference>
<dbReference type="Gene3D" id="3.40.50.720">
    <property type="entry name" value="NAD(P)-binding Rossmann-like Domain"/>
    <property type="match status" value="1"/>
</dbReference>
<dbReference type="OrthoDB" id="9785826at2"/>
<accession>A0A3S3UCW9</accession>